<evidence type="ECO:0000256" key="1">
    <source>
        <dbReference type="SAM" id="MobiDB-lite"/>
    </source>
</evidence>
<sequence length="64" mass="6492">MPAALAPVPSVLELPEDGDPAVLPPVPSEELAAPFPALLPPVPRVVLVCATAVAEAAVKKTAMR</sequence>
<comment type="caution">
    <text evidence="2">The sequence shown here is derived from an EMBL/GenBank/DDBJ whole genome shotgun (WGS) entry which is preliminary data.</text>
</comment>
<keyword evidence="3" id="KW-1185">Reference proteome</keyword>
<proteinExistence type="predicted"/>
<reference evidence="2 3" key="1">
    <citation type="journal article" date="2022" name="Int. J. Syst. Evol. Microbiol.">
        <title>Noviherbaspirillum aridicola sp. nov., isolated from an arid soil in Pakistan.</title>
        <authorList>
            <person name="Khan I.U."/>
            <person name="Saqib M."/>
            <person name="Amin A."/>
            <person name="Hussain F."/>
            <person name="Li L."/>
            <person name="Liu Y.H."/>
            <person name="Fang B.Z."/>
            <person name="Ahmed I."/>
            <person name="Li W.J."/>
        </authorList>
    </citation>
    <scope>NUCLEOTIDE SEQUENCE [LARGE SCALE GENOMIC DNA]</scope>
    <source>
        <strain evidence="2 3">NCCP-691</strain>
    </source>
</reference>
<evidence type="ECO:0000313" key="3">
    <source>
        <dbReference type="Proteomes" id="UP000887222"/>
    </source>
</evidence>
<name>A0ABQ4PZT3_9BURK</name>
<organism evidence="2 3">
    <name type="scientific">Noviherbaspirillum aridicola</name>
    <dbReference type="NCBI Taxonomy" id="2849687"/>
    <lineage>
        <taxon>Bacteria</taxon>
        <taxon>Pseudomonadati</taxon>
        <taxon>Pseudomonadota</taxon>
        <taxon>Betaproteobacteria</taxon>
        <taxon>Burkholderiales</taxon>
        <taxon>Oxalobacteraceae</taxon>
        <taxon>Noviherbaspirillum</taxon>
    </lineage>
</organism>
<dbReference type="Proteomes" id="UP000887222">
    <property type="component" value="Unassembled WGS sequence"/>
</dbReference>
<feature type="region of interest" description="Disordered" evidence="1">
    <location>
        <begin position="1"/>
        <end position="25"/>
    </location>
</feature>
<dbReference type="EMBL" id="BPMK01000001">
    <property type="protein sequence ID" value="GIZ50271.1"/>
    <property type="molecule type" value="Genomic_DNA"/>
</dbReference>
<accession>A0ABQ4PZT3</accession>
<evidence type="ECO:0000313" key="2">
    <source>
        <dbReference type="EMBL" id="GIZ50271.1"/>
    </source>
</evidence>
<protein>
    <submittedName>
        <fullName evidence="2">Uncharacterized protein</fullName>
    </submittedName>
</protein>
<gene>
    <name evidence="2" type="ORF">NCCP691_02850</name>
</gene>